<feature type="signal peptide" evidence="1">
    <location>
        <begin position="1"/>
        <end position="20"/>
    </location>
</feature>
<accession>A0A1I2R193</accession>
<dbReference type="Proteomes" id="UP000199642">
    <property type="component" value="Unassembled WGS sequence"/>
</dbReference>
<organism evidence="3 4">
    <name type="scientific">Algoriphagus hitonicola</name>
    <dbReference type="NCBI Taxonomy" id="435880"/>
    <lineage>
        <taxon>Bacteria</taxon>
        <taxon>Pseudomonadati</taxon>
        <taxon>Bacteroidota</taxon>
        <taxon>Cytophagia</taxon>
        <taxon>Cytophagales</taxon>
        <taxon>Cyclobacteriaceae</taxon>
        <taxon>Algoriphagus</taxon>
    </lineage>
</organism>
<dbReference type="PANTHER" id="PTHR43283:SF7">
    <property type="entry name" value="BETA-LACTAMASE-RELATED DOMAIN-CONTAINING PROTEIN"/>
    <property type="match status" value="1"/>
</dbReference>
<dbReference type="PANTHER" id="PTHR43283">
    <property type="entry name" value="BETA-LACTAMASE-RELATED"/>
    <property type="match status" value="1"/>
</dbReference>
<dbReference type="Pfam" id="PF00144">
    <property type="entry name" value="Beta-lactamase"/>
    <property type="match status" value="1"/>
</dbReference>
<dbReference type="InterPro" id="IPR012338">
    <property type="entry name" value="Beta-lactam/transpept-like"/>
</dbReference>
<dbReference type="InterPro" id="IPR001466">
    <property type="entry name" value="Beta-lactam-related"/>
</dbReference>
<keyword evidence="1" id="KW-0732">Signal</keyword>
<dbReference type="RefSeq" id="WP_092789388.1">
    <property type="nucleotide sequence ID" value="NZ_FOPC01000003.1"/>
</dbReference>
<sequence length="367" mass="41351">MKTLISALTLLMVLTSCSNGDNENIDIPPQESSNYFPPLNSDEWESISPMELGWDAAKLDELLNYLETNHTRAFIILKDGKLVVEEYFGNNILGTAAFNKNSQWYWASAGKTLTATLVGIAQEEGMLSIEDPSSVYLGEGWTSLAPEKEQLITVKNQLTMTTGLEYEVSQLDCTLPACLTYRLDAGQQWFYHNAPYSLLRRVVENATDTDYNEYTDLKVESKIGMNGQWIAQDYNTIYWSTARDMARFGLLLLNKGKWDETAVLSDLEYYNQMVNTSQTLNPSYGYLWWLNGKESIIFPSIPNSFNTSLSENAPQDLVAGMGKNGQFVEFVPSKNLVVIRMGEAPDGSLVPITFHDEVWEKLDLIIN</sequence>
<protein>
    <submittedName>
        <fullName evidence="3">CubicO group peptidase, beta-lactamase class C family</fullName>
    </submittedName>
</protein>
<dbReference type="AlphaFoldDB" id="A0A1I2R193"/>
<keyword evidence="4" id="KW-1185">Reference proteome</keyword>
<dbReference type="InterPro" id="IPR050789">
    <property type="entry name" value="Diverse_Enzym_Activities"/>
</dbReference>
<dbReference type="PROSITE" id="PS51257">
    <property type="entry name" value="PROKAR_LIPOPROTEIN"/>
    <property type="match status" value="1"/>
</dbReference>
<evidence type="ECO:0000313" key="3">
    <source>
        <dbReference type="EMBL" id="SFG33793.1"/>
    </source>
</evidence>
<evidence type="ECO:0000259" key="2">
    <source>
        <dbReference type="Pfam" id="PF00144"/>
    </source>
</evidence>
<feature type="domain" description="Beta-lactamase-related" evidence="2">
    <location>
        <begin position="73"/>
        <end position="341"/>
    </location>
</feature>
<feature type="chain" id="PRO_5011647065" evidence="1">
    <location>
        <begin position="21"/>
        <end position="367"/>
    </location>
</feature>
<dbReference type="OrthoDB" id="1185352at2"/>
<dbReference type="EMBL" id="FOPC01000003">
    <property type="protein sequence ID" value="SFG33793.1"/>
    <property type="molecule type" value="Genomic_DNA"/>
</dbReference>
<dbReference type="Gene3D" id="3.40.710.10">
    <property type="entry name" value="DD-peptidase/beta-lactamase superfamily"/>
    <property type="match status" value="1"/>
</dbReference>
<evidence type="ECO:0000256" key="1">
    <source>
        <dbReference type="SAM" id="SignalP"/>
    </source>
</evidence>
<dbReference type="STRING" id="435880.SAMN04487988_1031"/>
<name>A0A1I2R193_9BACT</name>
<gene>
    <name evidence="3" type="ORF">SAMN04487988_1031</name>
</gene>
<proteinExistence type="predicted"/>
<dbReference type="SUPFAM" id="SSF56601">
    <property type="entry name" value="beta-lactamase/transpeptidase-like"/>
    <property type="match status" value="1"/>
</dbReference>
<evidence type="ECO:0000313" key="4">
    <source>
        <dbReference type="Proteomes" id="UP000199642"/>
    </source>
</evidence>
<reference evidence="4" key="1">
    <citation type="submission" date="2016-10" db="EMBL/GenBank/DDBJ databases">
        <authorList>
            <person name="Varghese N."/>
            <person name="Submissions S."/>
        </authorList>
    </citation>
    <scope>NUCLEOTIDE SEQUENCE [LARGE SCALE GENOMIC DNA]</scope>
    <source>
        <strain evidence="4">DSM 19315</strain>
    </source>
</reference>